<dbReference type="Gene3D" id="3.90.79.10">
    <property type="entry name" value="Nucleoside Triphosphate Pyrophosphohydrolase"/>
    <property type="match status" value="1"/>
</dbReference>
<dbReference type="PANTHER" id="PTHR43727">
    <property type="entry name" value="DIAMINOPIMELATE DECARBOXYLASE"/>
    <property type="match status" value="1"/>
</dbReference>
<dbReference type="PANTHER" id="PTHR43727:SF3">
    <property type="entry name" value="GROUP IV DECARBOXYLASE"/>
    <property type="match status" value="1"/>
</dbReference>
<dbReference type="SUPFAM" id="SSF55811">
    <property type="entry name" value="Nudix"/>
    <property type="match status" value="1"/>
</dbReference>
<dbReference type="InterPro" id="IPR000086">
    <property type="entry name" value="NUDIX_hydrolase_dom"/>
</dbReference>
<feature type="compositionally biased region" description="Basic and acidic residues" evidence="3">
    <location>
        <begin position="165"/>
        <end position="175"/>
    </location>
</feature>
<organism evidence="5 6">
    <name type="scientific">Chrysochromulina tobinii</name>
    <dbReference type="NCBI Taxonomy" id="1460289"/>
    <lineage>
        <taxon>Eukaryota</taxon>
        <taxon>Haptista</taxon>
        <taxon>Haptophyta</taxon>
        <taxon>Prymnesiophyceae</taxon>
        <taxon>Prymnesiales</taxon>
        <taxon>Chrysochromulinaceae</taxon>
        <taxon>Chrysochromulina</taxon>
    </lineage>
</organism>
<feature type="region of interest" description="Disordered" evidence="3">
    <location>
        <begin position="155"/>
        <end position="176"/>
    </location>
</feature>
<dbReference type="InterPro" id="IPR000183">
    <property type="entry name" value="Orn/DAP/Arg_de-COase"/>
</dbReference>
<feature type="compositionally biased region" description="Basic and acidic residues" evidence="3">
    <location>
        <begin position="824"/>
        <end position="835"/>
    </location>
</feature>
<feature type="region of interest" description="Disordered" evidence="3">
    <location>
        <begin position="779"/>
        <end position="835"/>
    </location>
</feature>
<feature type="domain" description="Nudix hydrolase" evidence="4">
    <location>
        <begin position="1168"/>
        <end position="1255"/>
    </location>
</feature>
<feature type="non-terminal residue" evidence="5">
    <location>
        <position position="1255"/>
    </location>
</feature>
<proteinExistence type="predicted"/>
<reference evidence="6" key="1">
    <citation type="journal article" date="2015" name="PLoS Genet.">
        <title>Genome Sequence and Transcriptome Analyses of Chrysochromulina tobin: Metabolic Tools for Enhanced Algal Fitness in the Prominent Order Prymnesiales (Haptophyceae).</title>
        <authorList>
            <person name="Hovde B.T."/>
            <person name="Deodato C.R."/>
            <person name="Hunsperger H.M."/>
            <person name="Ryken S.A."/>
            <person name="Yost W."/>
            <person name="Jha R.K."/>
            <person name="Patterson J."/>
            <person name="Monnat R.J. Jr."/>
            <person name="Barlow S.B."/>
            <person name="Starkenburg S.R."/>
            <person name="Cattolico R.A."/>
        </authorList>
    </citation>
    <scope>NUCLEOTIDE SEQUENCE</scope>
    <source>
        <strain evidence="6">CCMP291</strain>
    </source>
</reference>
<evidence type="ECO:0000256" key="3">
    <source>
        <dbReference type="SAM" id="MobiDB-lite"/>
    </source>
</evidence>
<dbReference type="InterPro" id="IPR041491">
    <property type="entry name" value="TRPM_SLOG"/>
</dbReference>
<feature type="region of interest" description="Disordered" evidence="3">
    <location>
        <begin position="1093"/>
        <end position="1113"/>
    </location>
</feature>
<gene>
    <name evidence="5" type="ORF">Ctob_009492</name>
</gene>
<dbReference type="EMBL" id="JWZX01002665">
    <property type="protein sequence ID" value="KOO27789.1"/>
    <property type="molecule type" value="Genomic_DNA"/>
</dbReference>
<name>A0A0M0JMG8_9EUKA</name>
<sequence>MEGSFLFDVIPPALRAALAAEGMASVDLVSEVLHHAFDTEGLLQPEAMDMQDLALTISNTLIAALNPLAQRLMATMQPYERAEVMAWLSNPTPIASAMIELMDTLLSESDQARAFAESAIQIASSVPEVAEMLELEGGFLPPPAEVLAELRHLRDGGSSATFRQPPEERERERQRQHQLADAVAADALATATNALVADAPSRAQPPQRRSARLGLRRRSCPLLVLDDDCTNLVLQILSPDAHAALECASREWRAAVPAVASSSTSAAAPSAAQALPLRYGQVLSLLSACGTYRLSLGMSQCHVLQELLPKAIAMLSDEVPCALYFDLDAFEATLRDVKQSFPPDTMHAIAMKANPLAACLLIAKELGFGCEVASPAELEHAMRLGFTPDRIVMDSPAKTRRDLRAALAAGVLLNADNLDELVRIDEILASEYGGGGTLGLGTCRSRIGIRVNPQLGEGSIAATGTIAPMSKFGVPLTEAKAELLQSFRTFRWLTGVHCHVGSQGCGLELLVSGARAALALADEINAAAGRPQVTLVDVGGGLPADYASDEPNELMPTRLTPGRYAAALRAQLPGLLGGGRYTVVTEFGRFASAKCALTISKVEYVKRAGGRRIATVHCGADLFLRTAYQPANWPHRVSAWDADGNFLEPAADGDLAKAQAKFAVVSSEIQDQAAILTLLKEWQLPPPSVLISVIGSVGGKHELKMDLTLQNFMKQGLASAARSTNAWVFTGGEDRGVMNLTGLAMREAFSRYGSTPCIGIRPWRKVTHREKLYRLDSAQKVSGGAGSGRDGDHTAAAASSAAPPQLPRTATTARASTAAGARASTREKHLTQEHEVVYVKRKKNSKESSALDPNHTHFILVENGKDEWGSAISLRTKLEAEIAKEKKVPLVLLVLEGGPGTYETVASAVKEEHMVVLVKESKGAAQTISEFIEPLVHDKKGLLEDPERLKERIEERMGEFRPVFVRHNREEMKEDKRERCLENLKSIAQRLDLLSIFSVTSGHSFDIAMLKAFVESFKKREKEDAHRKRAGTSRTFQLEPLGGVKREHHKCRGPHPNLPQRVAVPDSKVPWTAEFEAYRPLEFTSKEVLDNDRGKVPQEQKPRKGWADPELPKVNGQWQPFPLPFVEELSKRKSFETTRIEMDGYKRPRNPRGRTGLCMRGVLGKWGPNHAADPIVTRWDPTHPGERKLQMVVIKRKDTGDWAIPGGMVDEGETVSETLKREFMEEACAVNANATKESNKKLVSDLFESGVVVYR</sequence>
<dbReference type="InterPro" id="IPR029066">
    <property type="entry name" value="PLP-binding_barrel"/>
</dbReference>
<dbReference type="InterPro" id="IPR009006">
    <property type="entry name" value="Ala_racemase/Decarboxylase_C"/>
</dbReference>
<comment type="cofactor">
    <cofactor evidence="1">
        <name>pyridoxal 5'-phosphate</name>
        <dbReference type="ChEBI" id="CHEBI:597326"/>
    </cofactor>
</comment>
<dbReference type="Pfam" id="PF18139">
    <property type="entry name" value="LSDAT_euk"/>
    <property type="match status" value="2"/>
</dbReference>
<accession>A0A0M0JMG8</accession>
<comment type="caution">
    <text evidence="5">The sequence shown here is derived from an EMBL/GenBank/DDBJ whole genome shotgun (WGS) entry which is preliminary data.</text>
</comment>
<keyword evidence="6" id="KW-1185">Reference proteome</keyword>
<dbReference type="InterPro" id="IPR022644">
    <property type="entry name" value="De-COase2_N"/>
</dbReference>
<protein>
    <submittedName>
        <fullName evidence="5">Orn dap arg decarboxylase 2</fullName>
    </submittedName>
</protein>
<evidence type="ECO:0000256" key="1">
    <source>
        <dbReference type="ARBA" id="ARBA00001933"/>
    </source>
</evidence>
<dbReference type="AlphaFoldDB" id="A0A0M0JMG8"/>
<dbReference type="SUPFAM" id="SSF50621">
    <property type="entry name" value="Alanine racemase C-terminal domain-like"/>
    <property type="match status" value="1"/>
</dbReference>
<dbReference type="Pfam" id="PF00293">
    <property type="entry name" value="NUDIX"/>
    <property type="match status" value="1"/>
</dbReference>
<dbReference type="InterPro" id="IPR022657">
    <property type="entry name" value="De-COase2_CS"/>
</dbReference>
<dbReference type="Gene3D" id="2.40.37.10">
    <property type="entry name" value="Lyase, Ornithine Decarboxylase, Chain A, domain 1"/>
    <property type="match status" value="1"/>
</dbReference>
<dbReference type="PROSITE" id="PS00879">
    <property type="entry name" value="ODR_DC_2_2"/>
    <property type="match status" value="1"/>
</dbReference>
<dbReference type="OrthoDB" id="5034579at2759"/>
<evidence type="ECO:0000313" key="6">
    <source>
        <dbReference type="Proteomes" id="UP000037460"/>
    </source>
</evidence>
<dbReference type="PROSITE" id="PS51462">
    <property type="entry name" value="NUDIX"/>
    <property type="match status" value="1"/>
</dbReference>
<feature type="compositionally biased region" description="Low complexity" evidence="3">
    <location>
        <begin position="795"/>
        <end position="823"/>
    </location>
</feature>
<dbReference type="Proteomes" id="UP000037460">
    <property type="component" value="Unassembled WGS sequence"/>
</dbReference>
<dbReference type="PRINTS" id="PR01179">
    <property type="entry name" value="ODADCRBXLASE"/>
</dbReference>
<dbReference type="Pfam" id="PF02784">
    <property type="entry name" value="Orn_Arg_deC_N"/>
    <property type="match status" value="1"/>
</dbReference>
<evidence type="ECO:0000313" key="5">
    <source>
        <dbReference type="EMBL" id="KOO27789.1"/>
    </source>
</evidence>
<dbReference type="Gene3D" id="3.20.20.10">
    <property type="entry name" value="Alanine racemase"/>
    <property type="match status" value="1"/>
</dbReference>
<dbReference type="SUPFAM" id="SSF51419">
    <property type="entry name" value="PLP-binding barrel"/>
    <property type="match status" value="1"/>
</dbReference>
<feature type="compositionally biased region" description="Basic and acidic residues" evidence="3">
    <location>
        <begin position="1093"/>
        <end position="1111"/>
    </location>
</feature>
<keyword evidence="2" id="KW-0663">Pyridoxal phosphate</keyword>
<dbReference type="InterPro" id="IPR015797">
    <property type="entry name" value="NUDIX_hydrolase-like_dom_sf"/>
</dbReference>
<evidence type="ECO:0000259" key="4">
    <source>
        <dbReference type="PROSITE" id="PS51462"/>
    </source>
</evidence>
<evidence type="ECO:0000256" key="2">
    <source>
        <dbReference type="ARBA" id="ARBA00022898"/>
    </source>
</evidence>
<dbReference type="GO" id="GO:0009089">
    <property type="term" value="P:lysine biosynthetic process via diaminopimelate"/>
    <property type="evidence" value="ECO:0007669"/>
    <property type="project" value="TreeGrafter"/>
</dbReference>
<dbReference type="GO" id="GO:0008836">
    <property type="term" value="F:diaminopimelate decarboxylase activity"/>
    <property type="evidence" value="ECO:0007669"/>
    <property type="project" value="TreeGrafter"/>
</dbReference>
<dbReference type="Pfam" id="PF25969">
    <property type="entry name" value="NUDT9_N"/>
    <property type="match status" value="1"/>
</dbReference>